<keyword evidence="9" id="KW-1185">Reference proteome</keyword>
<keyword evidence="3" id="KW-0479">Metal-binding</keyword>
<keyword evidence="5" id="KW-0408">Iron</keyword>
<name>A0A7I7ZV27_9MYCO</name>
<dbReference type="GO" id="GO:0046872">
    <property type="term" value="F:metal ion binding"/>
    <property type="evidence" value="ECO:0007669"/>
    <property type="project" value="UniProtKB-KW"/>
</dbReference>
<evidence type="ECO:0000256" key="7">
    <source>
        <dbReference type="ARBA" id="ARBA00023291"/>
    </source>
</evidence>
<comment type="cofactor">
    <cofactor evidence="1">
        <name>[3Fe-4S] cluster</name>
        <dbReference type="ChEBI" id="CHEBI:21137"/>
    </cofactor>
</comment>
<gene>
    <name evidence="8" type="ORF">C1S79_20650</name>
</gene>
<keyword evidence="4" id="KW-0249">Electron transport</keyword>
<sequence length="63" mass="6785">MKIALHAGKCDGIGMCEAAAPDIFEVGDDGLVHVLDPTPDEDRRHDVQEAIDSCPVRALLLED</sequence>
<proteinExistence type="predicted"/>
<dbReference type="PANTHER" id="PTHR36923:SF3">
    <property type="entry name" value="FERREDOXIN"/>
    <property type="match status" value="1"/>
</dbReference>
<dbReference type="RefSeq" id="WP_138250300.1">
    <property type="nucleotide sequence ID" value="NZ_AP022616.1"/>
</dbReference>
<evidence type="ECO:0000256" key="4">
    <source>
        <dbReference type="ARBA" id="ARBA00022982"/>
    </source>
</evidence>
<dbReference type="SUPFAM" id="SSF54862">
    <property type="entry name" value="4Fe-4S ferredoxins"/>
    <property type="match status" value="1"/>
</dbReference>
<keyword evidence="6" id="KW-0411">Iron-sulfur</keyword>
<dbReference type="InterPro" id="IPR051269">
    <property type="entry name" value="Fe-S_cluster_ET"/>
</dbReference>
<protein>
    <submittedName>
        <fullName evidence="8">Ferredoxin</fullName>
    </submittedName>
</protein>
<dbReference type="Pfam" id="PF13459">
    <property type="entry name" value="Fer4_15"/>
    <property type="match status" value="1"/>
</dbReference>
<dbReference type="Gene3D" id="3.30.70.20">
    <property type="match status" value="1"/>
</dbReference>
<evidence type="ECO:0000256" key="3">
    <source>
        <dbReference type="ARBA" id="ARBA00022723"/>
    </source>
</evidence>
<evidence type="ECO:0000313" key="8">
    <source>
        <dbReference type="EMBL" id="TLH64039.1"/>
    </source>
</evidence>
<organism evidence="8 9">
    <name type="scientific">Mycolicibacterium phocaicum</name>
    <dbReference type="NCBI Taxonomy" id="319706"/>
    <lineage>
        <taxon>Bacteria</taxon>
        <taxon>Bacillati</taxon>
        <taxon>Actinomycetota</taxon>
        <taxon>Actinomycetes</taxon>
        <taxon>Mycobacteriales</taxon>
        <taxon>Mycobacteriaceae</taxon>
        <taxon>Mycolicibacterium</taxon>
    </lineage>
</organism>
<dbReference type="PANTHER" id="PTHR36923">
    <property type="entry name" value="FERREDOXIN"/>
    <property type="match status" value="1"/>
</dbReference>
<dbReference type="GO" id="GO:0051538">
    <property type="term" value="F:3 iron, 4 sulfur cluster binding"/>
    <property type="evidence" value="ECO:0007669"/>
    <property type="project" value="UniProtKB-KW"/>
</dbReference>
<comment type="caution">
    <text evidence="8">The sequence shown here is derived from an EMBL/GenBank/DDBJ whole genome shotgun (WGS) entry which is preliminary data.</text>
</comment>
<dbReference type="AlphaFoldDB" id="A0A7I7ZV27"/>
<evidence type="ECO:0000256" key="5">
    <source>
        <dbReference type="ARBA" id="ARBA00023004"/>
    </source>
</evidence>
<dbReference type="Proteomes" id="UP000309984">
    <property type="component" value="Unassembled WGS sequence"/>
</dbReference>
<dbReference type="EMBL" id="POTM01000051">
    <property type="protein sequence ID" value="TLH64039.1"/>
    <property type="molecule type" value="Genomic_DNA"/>
</dbReference>
<evidence type="ECO:0000256" key="6">
    <source>
        <dbReference type="ARBA" id="ARBA00023014"/>
    </source>
</evidence>
<evidence type="ECO:0000256" key="2">
    <source>
        <dbReference type="ARBA" id="ARBA00022448"/>
    </source>
</evidence>
<accession>A0A7I7ZV27</accession>
<evidence type="ECO:0000313" key="9">
    <source>
        <dbReference type="Proteomes" id="UP000309984"/>
    </source>
</evidence>
<evidence type="ECO:0000256" key="1">
    <source>
        <dbReference type="ARBA" id="ARBA00001927"/>
    </source>
</evidence>
<keyword evidence="7" id="KW-0003">3Fe-4S</keyword>
<keyword evidence="2" id="KW-0813">Transport</keyword>
<reference evidence="8 9" key="1">
    <citation type="submission" date="2018-01" db="EMBL/GenBank/DDBJ databases">
        <title>Comparative genomics of Mycobacterium mucogenicum and Mycobacterium neoaurum clade members emphasizing tRNA and non-coding RNA.</title>
        <authorList>
            <person name="Behra P.R.K."/>
            <person name="Pettersson B.M.F."/>
            <person name="Das S."/>
            <person name="Dasgupta S."/>
            <person name="Kirsebom L.A."/>
        </authorList>
    </citation>
    <scope>NUCLEOTIDE SEQUENCE [LARGE SCALE GENOMIC DNA]</scope>
    <source>
        <strain evidence="8 9">DSM 45104</strain>
    </source>
</reference>